<organism evidence="4 5">
    <name type="scientific">Phytomonospora endophytica</name>
    <dbReference type="NCBI Taxonomy" id="714109"/>
    <lineage>
        <taxon>Bacteria</taxon>
        <taxon>Bacillati</taxon>
        <taxon>Actinomycetota</taxon>
        <taxon>Actinomycetes</taxon>
        <taxon>Micromonosporales</taxon>
        <taxon>Micromonosporaceae</taxon>
        <taxon>Phytomonospora</taxon>
    </lineage>
</organism>
<dbReference type="Pfam" id="PF13649">
    <property type="entry name" value="Methyltransf_25"/>
    <property type="match status" value="1"/>
</dbReference>
<evidence type="ECO:0000256" key="1">
    <source>
        <dbReference type="ARBA" id="ARBA00022603"/>
    </source>
</evidence>
<feature type="domain" description="Methyltransferase" evidence="3">
    <location>
        <begin position="41"/>
        <end position="135"/>
    </location>
</feature>
<dbReference type="EMBL" id="JACHGT010000004">
    <property type="protein sequence ID" value="MBB6034110.1"/>
    <property type="molecule type" value="Genomic_DNA"/>
</dbReference>
<reference evidence="4 5" key="1">
    <citation type="submission" date="2020-08" db="EMBL/GenBank/DDBJ databases">
        <title>Genomic Encyclopedia of Type Strains, Phase IV (KMG-IV): sequencing the most valuable type-strain genomes for metagenomic binning, comparative biology and taxonomic classification.</title>
        <authorList>
            <person name="Goeker M."/>
        </authorList>
    </citation>
    <scope>NUCLEOTIDE SEQUENCE [LARGE SCALE GENOMIC DNA]</scope>
    <source>
        <strain evidence="4 5">YIM 65646</strain>
    </source>
</reference>
<dbReference type="AlphaFoldDB" id="A0A841FQ74"/>
<keyword evidence="1 4" id="KW-0489">Methyltransferase</keyword>
<dbReference type="CDD" id="cd02440">
    <property type="entry name" value="AdoMet_MTases"/>
    <property type="match status" value="1"/>
</dbReference>
<dbReference type="Gene3D" id="3.40.50.150">
    <property type="entry name" value="Vaccinia Virus protein VP39"/>
    <property type="match status" value="1"/>
</dbReference>
<name>A0A841FQ74_9ACTN</name>
<dbReference type="GO" id="GO:0008168">
    <property type="term" value="F:methyltransferase activity"/>
    <property type="evidence" value="ECO:0007669"/>
    <property type="project" value="UniProtKB-KW"/>
</dbReference>
<accession>A0A841FQ74</accession>
<keyword evidence="5" id="KW-1185">Reference proteome</keyword>
<keyword evidence="2 4" id="KW-0808">Transferase</keyword>
<evidence type="ECO:0000313" key="4">
    <source>
        <dbReference type="EMBL" id="MBB6034110.1"/>
    </source>
</evidence>
<dbReference type="PANTHER" id="PTHR43861:SF1">
    <property type="entry name" value="TRANS-ACONITATE 2-METHYLTRANSFERASE"/>
    <property type="match status" value="1"/>
</dbReference>
<sequence length="242" mass="26547">MSRYDEYAESYDSYKESATLVIPERALFERLTGDVEGLSAVDLACGTGYYTRDLRRRGAVDVVGVDLSRRMIEIARAREDAEELGIEYLVGDGTALPHTRAADLVTAVYLFPYATNAADLAGMFVSARACLHPGGRLVALTVDSEFKPSPDLAEYGWTDARFADDGGHSRITIRFLGDPPADLVNHQWPRTAYQRAAREAGFARLAWHPLEIPPGAIAGYGEAYWRTLLDNPFITGLTAVAV</sequence>
<dbReference type="SUPFAM" id="SSF53335">
    <property type="entry name" value="S-adenosyl-L-methionine-dependent methyltransferases"/>
    <property type="match status" value="1"/>
</dbReference>
<evidence type="ECO:0000256" key="2">
    <source>
        <dbReference type="ARBA" id="ARBA00022679"/>
    </source>
</evidence>
<dbReference type="GO" id="GO:0032259">
    <property type="term" value="P:methylation"/>
    <property type="evidence" value="ECO:0007669"/>
    <property type="project" value="UniProtKB-KW"/>
</dbReference>
<protein>
    <submittedName>
        <fullName evidence="4">SAM-dependent methyltransferase</fullName>
    </submittedName>
</protein>
<gene>
    <name evidence="4" type="ORF">HNR73_001960</name>
</gene>
<dbReference type="RefSeq" id="WP_184787001.1">
    <property type="nucleotide sequence ID" value="NZ_BONT01000044.1"/>
</dbReference>
<dbReference type="PANTHER" id="PTHR43861">
    <property type="entry name" value="TRANS-ACONITATE 2-METHYLTRANSFERASE-RELATED"/>
    <property type="match status" value="1"/>
</dbReference>
<dbReference type="Proteomes" id="UP000548476">
    <property type="component" value="Unassembled WGS sequence"/>
</dbReference>
<dbReference type="InterPro" id="IPR029063">
    <property type="entry name" value="SAM-dependent_MTases_sf"/>
</dbReference>
<evidence type="ECO:0000259" key="3">
    <source>
        <dbReference type="Pfam" id="PF13649"/>
    </source>
</evidence>
<evidence type="ECO:0000313" key="5">
    <source>
        <dbReference type="Proteomes" id="UP000548476"/>
    </source>
</evidence>
<dbReference type="InterPro" id="IPR041698">
    <property type="entry name" value="Methyltransf_25"/>
</dbReference>
<proteinExistence type="predicted"/>
<comment type="caution">
    <text evidence="4">The sequence shown here is derived from an EMBL/GenBank/DDBJ whole genome shotgun (WGS) entry which is preliminary data.</text>
</comment>